<evidence type="ECO:0000256" key="2">
    <source>
        <dbReference type="SAM" id="Phobius"/>
    </source>
</evidence>
<keyword evidence="4" id="KW-1185">Reference proteome</keyword>
<evidence type="ECO:0000256" key="1">
    <source>
        <dbReference type="ARBA" id="ARBA00023157"/>
    </source>
</evidence>
<dbReference type="Gene3D" id="3.30.390.150">
    <property type="match status" value="1"/>
</dbReference>
<sequence length="264" mass="29783">MDPTMSLKHLLQNYARAVPSKKEVRQVPRGEAKQGRMVRCWKLSEASLEDPQNMHCGPLSSSRVPHKVLWGSIAAMLLIVIIALGVTAHLGLQHKAQSSLQVVRIPDHTGDLINQSALIDKHNSIVTYSVTSHVNHTSTVIFDMRHGLVCYKPGNQDSCFLRRMESLDYENVQSHLNKSEQEVRQVWVVGNQTEKHTEFLGVLPGSRVEASTLQEPLQSICQQASVYWTRRSDGPGKQRLIYFCIDICFPSNICVSVCFYYLPE</sequence>
<feature type="domain" description="BRICHOS" evidence="3">
    <location>
        <begin position="132"/>
        <end position="229"/>
    </location>
</feature>
<feature type="transmembrane region" description="Helical" evidence="2">
    <location>
        <begin position="68"/>
        <end position="92"/>
    </location>
</feature>
<reference evidence="5 6" key="1">
    <citation type="submission" date="2025-04" db="UniProtKB">
        <authorList>
            <consortium name="RefSeq"/>
        </authorList>
    </citation>
    <scope>IDENTIFICATION</scope>
    <source>
        <strain evidence="5 6">Wakin</strain>
        <tissue evidence="5 6">Muscle</tissue>
    </source>
</reference>
<dbReference type="InterPro" id="IPR007084">
    <property type="entry name" value="BRICHOS_dom"/>
</dbReference>
<dbReference type="SMART" id="SM01039">
    <property type="entry name" value="BRICHOS"/>
    <property type="match status" value="1"/>
</dbReference>
<dbReference type="RefSeq" id="XP_026132603.1">
    <property type="nucleotide sequence ID" value="XM_026276818.1"/>
</dbReference>
<evidence type="ECO:0000313" key="7">
    <source>
        <dbReference type="RefSeq" id="XP_026132603.1"/>
    </source>
</evidence>
<dbReference type="CTD" id="283870"/>
<dbReference type="GeneID" id="113111758"/>
<dbReference type="RefSeq" id="XP_026132605.1">
    <property type="nucleotide sequence ID" value="XM_026276820.1"/>
</dbReference>
<accession>A0A6P6QH83</accession>
<dbReference type="AlphaFoldDB" id="A0A6P6QH83"/>
<dbReference type="KEGG" id="caua:113111758"/>
<dbReference type="Proteomes" id="UP000515129">
    <property type="component" value="Chromosome 12"/>
</dbReference>
<evidence type="ECO:0000313" key="9">
    <source>
        <dbReference type="RefSeq" id="XP_026132605.1"/>
    </source>
</evidence>
<dbReference type="PROSITE" id="PS50869">
    <property type="entry name" value="BRICHOS"/>
    <property type="match status" value="1"/>
</dbReference>
<evidence type="ECO:0000259" key="3">
    <source>
        <dbReference type="PROSITE" id="PS50869"/>
    </source>
</evidence>
<keyword evidence="2" id="KW-0472">Membrane</keyword>
<dbReference type="OrthoDB" id="8770254at2759"/>
<keyword evidence="1" id="KW-1015">Disulfide bond</keyword>
<dbReference type="RefSeq" id="XP_026132604.1">
    <property type="nucleotide sequence ID" value="XM_026276819.1"/>
</dbReference>
<protein>
    <submittedName>
        <fullName evidence="5 6">BRICHOS domain-containing protein 5 isoform X1</fullName>
    </submittedName>
</protein>
<feature type="transmembrane region" description="Helical" evidence="2">
    <location>
        <begin position="240"/>
        <end position="262"/>
    </location>
</feature>
<name>A0A6P6QH83_CARAU</name>
<organism evidence="4 5">
    <name type="scientific">Carassius auratus</name>
    <name type="common">Goldfish</name>
    <dbReference type="NCBI Taxonomy" id="7957"/>
    <lineage>
        <taxon>Eukaryota</taxon>
        <taxon>Metazoa</taxon>
        <taxon>Chordata</taxon>
        <taxon>Craniata</taxon>
        <taxon>Vertebrata</taxon>
        <taxon>Euteleostomi</taxon>
        <taxon>Actinopterygii</taxon>
        <taxon>Neopterygii</taxon>
        <taxon>Teleostei</taxon>
        <taxon>Ostariophysi</taxon>
        <taxon>Cypriniformes</taxon>
        <taxon>Cyprinidae</taxon>
        <taxon>Cyprininae</taxon>
        <taxon>Carassius</taxon>
    </lineage>
</organism>
<dbReference type="Pfam" id="PF04089">
    <property type="entry name" value="BRICHOS"/>
    <property type="match status" value="1"/>
</dbReference>
<proteinExistence type="predicted"/>
<evidence type="ECO:0000313" key="4">
    <source>
        <dbReference type="Proteomes" id="UP000515129"/>
    </source>
</evidence>
<keyword evidence="2" id="KW-1133">Transmembrane helix</keyword>
<evidence type="ECO:0000313" key="5">
    <source>
        <dbReference type="RefSeq" id="XP_026132601.1"/>
    </source>
</evidence>
<dbReference type="RefSeq" id="XP_026132601.1">
    <property type="nucleotide sequence ID" value="XM_026276816.1"/>
</dbReference>
<keyword evidence="2" id="KW-0812">Transmembrane</keyword>
<evidence type="ECO:0000313" key="6">
    <source>
        <dbReference type="RefSeq" id="XP_026132602.1"/>
    </source>
</evidence>
<dbReference type="InterPro" id="IPR051772">
    <property type="entry name" value="Gastrokine"/>
</dbReference>
<gene>
    <name evidence="5 6 7 8 9" type="primary">bricd5</name>
</gene>
<dbReference type="RefSeq" id="XP_026132602.1">
    <property type="nucleotide sequence ID" value="XM_026276817.1"/>
</dbReference>
<evidence type="ECO:0000313" key="8">
    <source>
        <dbReference type="RefSeq" id="XP_026132604.1"/>
    </source>
</evidence>
<dbReference type="PANTHER" id="PTHR16483">
    <property type="entry name" value="GASTROKINE 1"/>
    <property type="match status" value="1"/>
</dbReference>